<dbReference type="Pfam" id="PF12840">
    <property type="entry name" value="HTH_20"/>
    <property type="match status" value="1"/>
</dbReference>
<evidence type="ECO:0000256" key="4">
    <source>
        <dbReference type="SAM" id="MobiDB-lite"/>
    </source>
</evidence>
<evidence type="ECO:0000259" key="5">
    <source>
        <dbReference type="SMART" id="SM00418"/>
    </source>
</evidence>
<dbReference type="PANTHER" id="PTHR33154:SF33">
    <property type="entry name" value="TRANSCRIPTIONAL REPRESSOR SDPR"/>
    <property type="match status" value="1"/>
</dbReference>
<dbReference type="RefSeq" id="WP_139665656.1">
    <property type="nucleotide sequence ID" value="NZ_VDLY02000001.1"/>
</dbReference>
<comment type="caution">
    <text evidence="6">The sequence shown here is derived from an EMBL/GenBank/DDBJ whole genome shotgun (WGS) entry which is preliminary data.</text>
</comment>
<evidence type="ECO:0000313" key="6">
    <source>
        <dbReference type="EMBL" id="KAB8170969.1"/>
    </source>
</evidence>
<keyword evidence="2" id="KW-0238">DNA-binding</keyword>
<dbReference type="EMBL" id="VDLY02000001">
    <property type="protein sequence ID" value="KAB8170969.1"/>
    <property type="molecule type" value="Genomic_DNA"/>
</dbReference>
<gene>
    <name evidence="6" type="ORF">FH607_001085</name>
</gene>
<dbReference type="Gene3D" id="1.10.10.10">
    <property type="entry name" value="Winged helix-like DNA-binding domain superfamily/Winged helix DNA-binding domain"/>
    <property type="match status" value="1"/>
</dbReference>
<organism evidence="6 7">
    <name type="scientific">Streptomyces mimosae</name>
    <dbReference type="NCBI Taxonomy" id="2586635"/>
    <lineage>
        <taxon>Bacteria</taxon>
        <taxon>Bacillati</taxon>
        <taxon>Actinomycetota</taxon>
        <taxon>Actinomycetes</taxon>
        <taxon>Kitasatosporales</taxon>
        <taxon>Streptomycetaceae</taxon>
        <taxon>Streptomyces</taxon>
    </lineage>
</organism>
<name>A0A5N6ATB7_9ACTN</name>
<evidence type="ECO:0000313" key="7">
    <source>
        <dbReference type="Proteomes" id="UP000314251"/>
    </source>
</evidence>
<dbReference type="OrthoDB" id="7945987at2"/>
<reference evidence="6" key="1">
    <citation type="submission" date="2019-10" db="EMBL/GenBank/DDBJ databases">
        <title>Nonomuraea sp. nov., isolated from Phyllanthus amarus.</title>
        <authorList>
            <person name="Klykleung N."/>
            <person name="Tanasupawat S."/>
        </authorList>
    </citation>
    <scope>NUCLEOTIDE SEQUENCE [LARGE SCALE GENOMIC DNA]</scope>
    <source>
        <strain evidence="6">3MP-10</strain>
    </source>
</reference>
<evidence type="ECO:0000256" key="2">
    <source>
        <dbReference type="ARBA" id="ARBA00023125"/>
    </source>
</evidence>
<dbReference type="SUPFAM" id="SSF46785">
    <property type="entry name" value="Winged helix' DNA-binding domain"/>
    <property type="match status" value="1"/>
</dbReference>
<dbReference type="PANTHER" id="PTHR33154">
    <property type="entry name" value="TRANSCRIPTIONAL REGULATOR, ARSR FAMILY"/>
    <property type="match status" value="1"/>
</dbReference>
<sequence>MTDDPRDAHASGGRPRPSEAPVSRVELDARGLRALAHPVRVRLLGLLRTHGPATATRLAQRMELTSGATSYHLRQLAAAGFVAEDTERGNGRERWWRAVHQSTSFTDRELAFRELDAALGYLRSVVAAHTLLAQRALNELETLPEPWREAVSLNDAQLCLTPEEAVALRRELTEVVGRYRPHDPTAREAAPENAERVAVVFHVLPGLDGDDGLDDNGAGGAEATGTAP</sequence>
<dbReference type="Proteomes" id="UP000314251">
    <property type="component" value="Unassembled WGS sequence"/>
</dbReference>
<dbReference type="InterPro" id="IPR001845">
    <property type="entry name" value="HTH_ArsR_DNA-bd_dom"/>
</dbReference>
<accession>A0A5N6ATB7</accession>
<protein>
    <submittedName>
        <fullName evidence="6">Helix-turn-helix domain-containing protein</fullName>
    </submittedName>
</protein>
<feature type="region of interest" description="Disordered" evidence="4">
    <location>
        <begin position="1"/>
        <end position="23"/>
    </location>
</feature>
<dbReference type="GO" id="GO:0003700">
    <property type="term" value="F:DNA-binding transcription factor activity"/>
    <property type="evidence" value="ECO:0007669"/>
    <property type="project" value="InterPro"/>
</dbReference>
<dbReference type="InterPro" id="IPR051081">
    <property type="entry name" value="HTH_MetalResp_TranReg"/>
</dbReference>
<evidence type="ECO:0000256" key="1">
    <source>
        <dbReference type="ARBA" id="ARBA00023015"/>
    </source>
</evidence>
<dbReference type="InterPro" id="IPR036390">
    <property type="entry name" value="WH_DNA-bd_sf"/>
</dbReference>
<dbReference type="SMART" id="SM00418">
    <property type="entry name" value="HTH_ARSR"/>
    <property type="match status" value="1"/>
</dbReference>
<dbReference type="AlphaFoldDB" id="A0A5N6ATB7"/>
<dbReference type="InterPro" id="IPR011991">
    <property type="entry name" value="ArsR-like_HTH"/>
</dbReference>
<keyword evidence="7" id="KW-1185">Reference proteome</keyword>
<feature type="domain" description="HTH arsR-type" evidence="5">
    <location>
        <begin position="30"/>
        <end position="117"/>
    </location>
</feature>
<dbReference type="InterPro" id="IPR036388">
    <property type="entry name" value="WH-like_DNA-bd_sf"/>
</dbReference>
<evidence type="ECO:0000256" key="3">
    <source>
        <dbReference type="ARBA" id="ARBA00023163"/>
    </source>
</evidence>
<keyword evidence="1" id="KW-0805">Transcription regulation</keyword>
<dbReference type="CDD" id="cd00090">
    <property type="entry name" value="HTH_ARSR"/>
    <property type="match status" value="1"/>
</dbReference>
<dbReference type="GO" id="GO:0003677">
    <property type="term" value="F:DNA binding"/>
    <property type="evidence" value="ECO:0007669"/>
    <property type="project" value="UniProtKB-KW"/>
</dbReference>
<keyword evidence="3" id="KW-0804">Transcription</keyword>
<proteinExistence type="predicted"/>